<dbReference type="InterPro" id="IPR036514">
    <property type="entry name" value="SGNH_hydro_sf"/>
</dbReference>
<keyword evidence="1" id="KW-0472">Membrane</keyword>
<dbReference type="Gene3D" id="3.40.50.1110">
    <property type="entry name" value="SGNH hydrolase"/>
    <property type="match status" value="1"/>
</dbReference>
<dbReference type="RefSeq" id="WP_159975036.1">
    <property type="nucleotide sequence ID" value="NZ_BLIV01000002.1"/>
</dbReference>
<evidence type="ECO:0000256" key="1">
    <source>
        <dbReference type="SAM" id="Phobius"/>
    </source>
</evidence>
<comment type="caution">
    <text evidence="3">The sequence shown here is derived from an EMBL/GenBank/DDBJ whole genome shotgun (WGS) entry which is preliminary data.</text>
</comment>
<evidence type="ECO:0000256" key="2">
    <source>
        <dbReference type="SAM" id="SignalP"/>
    </source>
</evidence>
<dbReference type="NCBIfam" id="TIGR03370">
    <property type="entry name" value="VPLPA-CTERM"/>
    <property type="match status" value="1"/>
</dbReference>
<keyword evidence="1" id="KW-1133">Transmembrane helix</keyword>
<dbReference type="OrthoDB" id="5292073at2"/>
<protein>
    <recommendedName>
        <fullName evidence="5">Lipolytic enzyme, G-D-S-L</fullName>
    </recommendedName>
</protein>
<organism evidence="3 4">
    <name type="scientific">Roseobacter cerasinus</name>
    <dbReference type="NCBI Taxonomy" id="2602289"/>
    <lineage>
        <taxon>Bacteria</taxon>
        <taxon>Pseudomonadati</taxon>
        <taxon>Pseudomonadota</taxon>
        <taxon>Alphaproteobacteria</taxon>
        <taxon>Rhodobacterales</taxon>
        <taxon>Roseobacteraceae</taxon>
        <taxon>Roseobacter</taxon>
    </lineage>
</organism>
<proteinExistence type="predicted"/>
<dbReference type="InterPro" id="IPR001087">
    <property type="entry name" value="GDSL"/>
</dbReference>
<dbReference type="SUPFAM" id="SSF52266">
    <property type="entry name" value="SGNH hydrolase"/>
    <property type="match status" value="1"/>
</dbReference>
<dbReference type="AlphaFoldDB" id="A0A640VM88"/>
<evidence type="ECO:0008006" key="5">
    <source>
        <dbReference type="Google" id="ProtNLM"/>
    </source>
</evidence>
<name>A0A640VM88_9RHOB</name>
<feature type="signal peptide" evidence="2">
    <location>
        <begin position="1"/>
        <end position="20"/>
    </location>
</feature>
<dbReference type="InterPro" id="IPR022472">
    <property type="entry name" value="VPLPA-CTERM"/>
</dbReference>
<keyword evidence="1" id="KW-0812">Transmembrane</keyword>
<dbReference type="Pfam" id="PF00657">
    <property type="entry name" value="Lipase_GDSL"/>
    <property type="match status" value="1"/>
</dbReference>
<evidence type="ECO:0000313" key="4">
    <source>
        <dbReference type="Proteomes" id="UP000436522"/>
    </source>
</evidence>
<dbReference type="EMBL" id="BLIV01000002">
    <property type="protein sequence ID" value="GFE49149.1"/>
    <property type="molecule type" value="Genomic_DNA"/>
</dbReference>
<keyword evidence="4" id="KW-1185">Reference proteome</keyword>
<dbReference type="CDD" id="cd01846">
    <property type="entry name" value="fatty_acyltransferase_like"/>
    <property type="match status" value="1"/>
</dbReference>
<dbReference type="GO" id="GO:0016788">
    <property type="term" value="F:hydrolase activity, acting on ester bonds"/>
    <property type="evidence" value="ECO:0007669"/>
    <property type="project" value="InterPro"/>
</dbReference>
<dbReference type="Proteomes" id="UP000436522">
    <property type="component" value="Unassembled WGS sequence"/>
</dbReference>
<evidence type="ECO:0000313" key="3">
    <source>
        <dbReference type="EMBL" id="GFE49149.1"/>
    </source>
</evidence>
<feature type="chain" id="PRO_5025064988" description="Lipolytic enzyme, G-D-S-L" evidence="2">
    <location>
        <begin position="21"/>
        <end position="377"/>
    </location>
</feature>
<gene>
    <name evidence="3" type="ORF">So717_09020</name>
</gene>
<sequence length="377" mass="39170">MKKQILSAALACSLATGAGAGVLDFTSYYAVGDSLSDDGKLGQLAPPSVGGRFSNGPVWTEIIANVFKAARKETVNFALGGATAGDMNTTDYGNGGTTPPEQLAVLNSLSTFQNQAASLAATVTKTGSNPLISVLFGANDFFQQLGTPSFDATRTANEVIDGIRSVAKAGPQFDDFLVSNLPDISRTPAFNAELVVAQARLAALLADPATDPTELAATQATVAALSTRAAQVLGATLLFNATLEAGLQVLETVDGLTITRVDQFAFFNDLINRAGTLGIVDTIFPCTPRLQELQLDGNCSFVGFDPGGQPIFNPALADNRLFADGVHPNRIAQAEFAQAALAQIEDRLPAAVPLPAGLPLMLAGLGAFGMIARRRRA</sequence>
<keyword evidence="2" id="KW-0732">Signal</keyword>
<reference evidence="3 4" key="1">
    <citation type="submission" date="2019-12" db="EMBL/GenBank/DDBJ databases">
        <title>Roseobacter cerasinus sp. nov., isolated from seawater around aquaculture.</title>
        <authorList>
            <person name="Muramatsu S."/>
            <person name="Takabe Y."/>
            <person name="Mori K."/>
            <person name="Takaichi S."/>
            <person name="Hanada S."/>
        </authorList>
    </citation>
    <scope>NUCLEOTIDE SEQUENCE [LARGE SCALE GENOMIC DNA]</scope>
    <source>
        <strain evidence="3 4">AI77</strain>
    </source>
</reference>
<accession>A0A640VM88</accession>
<feature type="transmembrane region" description="Helical" evidence="1">
    <location>
        <begin position="352"/>
        <end position="372"/>
    </location>
</feature>